<dbReference type="GO" id="GO:0003676">
    <property type="term" value="F:nucleic acid binding"/>
    <property type="evidence" value="ECO:0007669"/>
    <property type="project" value="InterPro"/>
</dbReference>
<dbReference type="AlphaFoldDB" id="B0D5W6"/>
<dbReference type="GeneID" id="6075017"/>
<dbReference type="InterPro" id="IPR036397">
    <property type="entry name" value="RNaseH_sf"/>
</dbReference>
<evidence type="ECO:0000313" key="3">
    <source>
        <dbReference type="Proteomes" id="UP000001194"/>
    </source>
</evidence>
<protein>
    <submittedName>
        <fullName evidence="2">Predicted protein</fullName>
    </submittedName>
</protein>
<dbReference type="InterPro" id="IPR012337">
    <property type="entry name" value="RNaseH-like_sf"/>
</dbReference>
<feature type="region of interest" description="Disordered" evidence="1">
    <location>
        <begin position="146"/>
        <end position="169"/>
    </location>
</feature>
<dbReference type="InParanoid" id="B0D5W6"/>
<dbReference type="Gene3D" id="3.30.420.10">
    <property type="entry name" value="Ribonuclease H-like superfamily/Ribonuclease H"/>
    <property type="match status" value="1"/>
</dbReference>
<sequence length="926" mass="105543">MKEFERRMARYEGPELKRVEPNLLPGERGNDHKSTAWLKDGQQILQKKGRGRLIHISDWVEEVNRRLVVRNSDGIVIKEARKIIYPGSNGDPYWDCEQLIEQVKTKAIPIFEEAHPGCQALFIFDQSSAHAALPPDALKAFEMNKSNGGKQRRQKDTIIPDTNPSPEFRGKVQKMTTETGEQKGLQQTLEERGFNVTGKRAKCSPVCPWENNDCCMARILSKQDDFTNQVSMLETLIKEAGHKCIFLPKFHCELNPIEMYWGWVKYCYRQVQKKTFEVAKQAALAALDSCPVDVIRRFINRSWRFMDAYRVPLSGKAAAWAVHKQKGHRTISQSTMMHLDAIVRPTELSKLSTLSVRDSSNASSNFTMLHPSTCEGAVNKIWANYLSVQHSGSQEKTYLDALQAKKNIHRIQENIPVINADPGAHGILGQWPNAHPMETDKVEHPRSIWSKTTAWAAALESETGTPPASGRGTQRSPFSQNAFLQHLLNFIVVDDQSIYVVECPEFRQLLLLLREDLEDKDIPRRTKMRELIIKAWEAYFKVLKQELAGGHWTLDNCSLNDAFLKELEILLRPRDVEFNHKENHIRCFPHVTNICSTHVIEAFTNITLVDDTGGFIASASGPPSDPDNQTYEEAVVRDPIALCRSTVRAVRASGQRREHLAEVIDDGNKKGWFKSTEDPTVTIQVKQAQLAVEHFLSLPINRDLAKLRLTDMEWAVLQDFEIVLGVPHQVQTLMSKERTPVLSGAIPAFEMFMTAWEQLGRDHPRLARWTDIGIQWATTYYKKMDDSPAYVIAMFLNPSIRLSWIRRHWEPNYVARAIVIIKNTMRKYHDRLHGQAQQPTSSTDSQQQRRSWHDLAGQYGLEDMLEVSGAPSPSGQGVEEQFELYGNGTVSPRGTDIIGFWAISEETHQIFILGSFRARFFIQCRN</sequence>
<accession>B0D5W6</accession>
<reference evidence="2 3" key="1">
    <citation type="journal article" date="2008" name="Nature">
        <title>The genome of Laccaria bicolor provides insights into mycorrhizal symbiosis.</title>
        <authorList>
            <person name="Martin F."/>
            <person name="Aerts A."/>
            <person name="Ahren D."/>
            <person name="Brun A."/>
            <person name="Danchin E.G.J."/>
            <person name="Duchaussoy F."/>
            <person name="Gibon J."/>
            <person name="Kohler A."/>
            <person name="Lindquist E."/>
            <person name="Pereda V."/>
            <person name="Salamov A."/>
            <person name="Shapiro H.J."/>
            <person name="Wuyts J."/>
            <person name="Blaudez D."/>
            <person name="Buee M."/>
            <person name="Brokstein P."/>
            <person name="Canbaeck B."/>
            <person name="Cohen D."/>
            <person name="Courty P.E."/>
            <person name="Coutinho P.M."/>
            <person name="Delaruelle C."/>
            <person name="Detter J.C."/>
            <person name="Deveau A."/>
            <person name="DiFazio S."/>
            <person name="Duplessis S."/>
            <person name="Fraissinet-Tachet L."/>
            <person name="Lucic E."/>
            <person name="Frey-Klett P."/>
            <person name="Fourrey C."/>
            <person name="Feussner I."/>
            <person name="Gay G."/>
            <person name="Grimwood J."/>
            <person name="Hoegger P.J."/>
            <person name="Jain P."/>
            <person name="Kilaru S."/>
            <person name="Labbe J."/>
            <person name="Lin Y.C."/>
            <person name="Legue V."/>
            <person name="Le Tacon F."/>
            <person name="Marmeisse R."/>
            <person name="Melayah D."/>
            <person name="Montanini B."/>
            <person name="Muratet M."/>
            <person name="Nehls U."/>
            <person name="Niculita-Hirzel H."/>
            <person name="Oudot-Le Secq M.P."/>
            <person name="Peter M."/>
            <person name="Quesneville H."/>
            <person name="Rajashekar B."/>
            <person name="Reich M."/>
            <person name="Rouhier N."/>
            <person name="Schmutz J."/>
            <person name="Yin T."/>
            <person name="Chalot M."/>
            <person name="Henrissat B."/>
            <person name="Kuees U."/>
            <person name="Lucas S."/>
            <person name="Van de Peer Y."/>
            <person name="Podila G.K."/>
            <person name="Polle A."/>
            <person name="Pukkila P.J."/>
            <person name="Richardson P.M."/>
            <person name="Rouze P."/>
            <person name="Sanders I.R."/>
            <person name="Stajich J.E."/>
            <person name="Tunlid A."/>
            <person name="Tuskan G."/>
            <person name="Grigoriev I.V."/>
        </authorList>
    </citation>
    <scope>NUCLEOTIDE SEQUENCE [LARGE SCALE GENOMIC DNA]</scope>
    <source>
        <strain evidence="3">S238N-H82 / ATCC MYA-4686</strain>
    </source>
</reference>
<proteinExistence type="predicted"/>
<dbReference type="EMBL" id="DS547098">
    <property type="protein sequence ID" value="EDR10093.1"/>
    <property type="molecule type" value="Genomic_DNA"/>
</dbReference>
<keyword evidence="3" id="KW-1185">Reference proteome</keyword>
<dbReference type="PANTHER" id="PTHR35871">
    <property type="entry name" value="EXPRESSED PROTEIN"/>
    <property type="match status" value="1"/>
</dbReference>
<dbReference type="RefSeq" id="XP_001879478.1">
    <property type="nucleotide sequence ID" value="XM_001879443.1"/>
</dbReference>
<dbReference type="OrthoDB" id="2790258at2759"/>
<dbReference type="SUPFAM" id="SSF53098">
    <property type="entry name" value="Ribonuclease H-like"/>
    <property type="match status" value="1"/>
</dbReference>
<evidence type="ECO:0000256" key="1">
    <source>
        <dbReference type="SAM" id="MobiDB-lite"/>
    </source>
</evidence>
<dbReference type="Proteomes" id="UP000001194">
    <property type="component" value="Unassembled WGS sequence"/>
</dbReference>
<evidence type="ECO:0000313" key="2">
    <source>
        <dbReference type="EMBL" id="EDR10093.1"/>
    </source>
</evidence>
<dbReference type="HOGENOM" id="CLU_315466_0_0_1"/>
<dbReference type="KEGG" id="lbc:LACBIDRAFT_325693"/>
<dbReference type="PANTHER" id="PTHR35871:SF1">
    <property type="entry name" value="CXC1-LIKE CYSTEINE CLUSTER ASSOCIATED WITH KDZ TRANSPOSASES DOMAIN-CONTAINING PROTEIN"/>
    <property type="match status" value="1"/>
</dbReference>
<gene>
    <name evidence="2" type="ORF">LACBIDRAFT_325693</name>
</gene>
<organism evidence="3">
    <name type="scientific">Laccaria bicolor (strain S238N-H82 / ATCC MYA-4686)</name>
    <name type="common">Bicoloured deceiver</name>
    <name type="synonym">Laccaria laccata var. bicolor</name>
    <dbReference type="NCBI Taxonomy" id="486041"/>
    <lineage>
        <taxon>Eukaryota</taxon>
        <taxon>Fungi</taxon>
        <taxon>Dikarya</taxon>
        <taxon>Basidiomycota</taxon>
        <taxon>Agaricomycotina</taxon>
        <taxon>Agaricomycetes</taxon>
        <taxon>Agaricomycetidae</taxon>
        <taxon>Agaricales</taxon>
        <taxon>Agaricineae</taxon>
        <taxon>Hydnangiaceae</taxon>
        <taxon>Laccaria</taxon>
    </lineage>
</organism>
<name>B0D5W6_LACBS</name>